<dbReference type="PROSITE" id="PS00444">
    <property type="entry name" value="POLYPRENYL_SYNTHASE_2"/>
    <property type="match status" value="1"/>
</dbReference>
<dbReference type="RefSeq" id="WP_006564970.1">
    <property type="nucleotide sequence ID" value="NZ_AP023036.1"/>
</dbReference>
<dbReference type="Gene3D" id="1.10.600.10">
    <property type="entry name" value="Farnesyl Diphosphate Synthase"/>
    <property type="match status" value="1"/>
</dbReference>
<dbReference type="SFLD" id="SFLDS00005">
    <property type="entry name" value="Isoprenoid_Synthase_Type_I"/>
    <property type="match status" value="1"/>
</dbReference>
<comment type="similarity">
    <text evidence="2 6">Belongs to the FPP/GGPP synthase family.</text>
</comment>
<evidence type="ECO:0000256" key="2">
    <source>
        <dbReference type="ARBA" id="ARBA00006706"/>
    </source>
</evidence>
<keyword evidence="4" id="KW-0479">Metal-binding</keyword>
<comment type="cofactor">
    <cofactor evidence="1">
        <name>Mg(2+)</name>
        <dbReference type="ChEBI" id="CHEBI:18420"/>
    </cofactor>
</comment>
<dbReference type="SUPFAM" id="SSF48576">
    <property type="entry name" value="Terpenoid synthases"/>
    <property type="match status" value="1"/>
</dbReference>
<keyword evidence="8" id="KW-1185">Reference proteome</keyword>
<proteinExistence type="inferred from homology"/>
<dbReference type="CDD" id="cd00685">
    <property type="entry name" value="Trans_IPPS_HT"/>
    <property type="match status" value="1"/>
</dbReference>
<dbReference type="PANTHER" id="PTHR12001">
    <property type="entry name" value="GERANYLGERANYL PYROPHOSPHATE SYNTHASE"/>
    <property type="match status" value="1"/>
</dbReference>
<dbReference type="PANTHER" id="PTHR12001:SF69">
    <property type="entry name" value="ALL TRANS-POLYPRENYL-DIPHOSPHATE SYNTHASE PDSS1"/>
    <property type="match status" value="1"/>
</dbReference>
<name>A0ABM7KZF3_9HELI</name>
<keyword evidence="5" id="KW-0460">Magnesium</keyword>
<dbReference type="InterPro" id="IPR000092">
    <property type="entry name" value="Polyprenyl_synt"/>
</dbReference>
<sequence>MVAELIPAIQARIQSFLEEVKSPQVLKMVQNLGQGKMLRSQLILAICSNHPQIVDFCAIIEMIQSASLLHDDVIDHAQTRRGNPSLNATFGNTNAIMLGDVFYSKAFCELANFSKEIVQLIAQSVVELSRGEIKDVQGCLAFNPNKAIYLDTIEDKSASLIAASSCGAALLQGLEPSKYRDFGRHFGMAFQMVDDLLDITQSQEVLGKPALSDFKEGKSTLPYILLHQKLNLADQKKLASYFKVESEEVQEWCLEKFKEFGIAQEVLKEARGYVDLALEAINGEDNVALERMASAILERTF</sequence>
<dbReference type="Proteomes" id="UP000509742">
    <property type="component" value="Chromosome"/>
</dbReference>
<dbReference type="GeneID" id="56929195"/>
<dbReference type="Pfam" id="PF00348">
    <property type="entry name" value="polyprenyl_synt"/>
    <property type="match status" value="1"/>
</dbReference>
<organism evidence="7 8">
    <name type="scientific">Helicobacter suis</name>
    <dbReference type="NCBI Taxonomy" id="104628"/>
    <lineage>
        <taxon>Bacteria</taxon>
        <taxon>Pseudomonadati</taxon>
        <taxon>Campylobacterota</taxon>
        <taxon>Epsilonproteobacteria</taxon>
        <taxon>Campylobacterales</taxon>
        <taxon>Helicobacteraceae</taxon>
        <taxon>Helicobacter</taxon>
    </lineage>
</organism>
<evidence type="ECO:0000256" key="3">
    <source>
        <dbReference type="ARBA" id="ARBA00022679"/>
    </source>
</evidence>
<dbReference type="InterPro" id="IPR008949">
    <property type="entry name" value="Isoprenoid_synthase_dom_sf"/>
</dbReference>
<evidence type="ECO:0000256" key="5">
    <source>
        <dbReference type="ARBA" id="ARBA00022842"/>
    </source>
</evidence>
<dbReference type="InterPro" id="IPR033749">
    <property type="entry name" value="Polyprenyl_synt_CS"/>
</dbReference>
<protein>
    <submittedName>
        <fullName evidence="7">Octaprenyl-diphosphate synthase IspB</fullName>
    </submittedName>
</protein>
<accession>A0ABM7KZF3</accession>
<evidence type="ECO:0000256" key="4">
    <source>
        <dbReference type="ARBA" id="ARBA00022723"/>
    </source>
</evidence>
<evidence type="ECO:0000256" key="6">
    <source>
        <dbReference type="RuleBase" id="RU004466"/>
    </source>
</evidence>
<evidence type="ECO:0000313" key="8">
    <source>
        <dbReference type="Proteomes" id="UP000509742"/>
    </source>
</evidence>
<keyword evidence="3 6" id="KW-0808">Transferase</keyword>
<dbReference type="PROSITE" id="PS00723">
    <property type="entry name" value="POLYPRENYL_SYNTHASE_1"/>
    <property type="match status" value="1"/>
</dbReference>
<reference evidence="7 8" key="1">
    <citation type="submission" date="2020-04" db="EMBL/GenBank/DDBJ databases">
        <title>Genomic analysis of gastric non-Helicobacter pylori Helicobacters isolated in Japan.</title>
        <authorList>
            <person name="Suzuki M."/>
            <person name="Rimbara E."/>
        </authorList>
    </citation>
    <scope>NUCLEOTIDE SEQUENCE [LARGE SCALE GENOMIC DNA]</scope>
    <source>
        <strain evidence="7 8">NHP19-0020</strain>
    </source>
</reference>
<dbReference type="EMBL" id="AP023036">
    <property type="protein sequence ID" value="BCD45933.1"/>
    <property type="molecule type" value="Genomic_DNA"/>
</dbReference>
<evidence type="ECO:0000313" key="7">
    <source>
        <dbReference type="EMBL" id="BCD45933.1"/>
    </source>
</evidence>
<evidence type="ECO:0000256" key="1">
    <source>
        <dbReference type="ARBA" id="ARBA00001946"/>
    </source>
</evidence>
<gene>
    <name evidence="7" type="primary">ispB</name>
    <name evidence="7" type="ORF">NHP190020_09720</name>
</gene>